<dbReference type="AlphaFoldDB" id="A0AAE3UIE3"/>
<dbReference type="EMBL" id="JASJOU010000008">
    <property type="protein sequence ID" value="MDJ1503613.1"/>
    <property type="molecule type" value="Genomic_DNA"/>
</dbReference>
<reference evidence="1" key="1">
    <citation type="submission" date="2023-05" db="EMBL/GenBank/DDBJ databases">
        <authorList>
            <person name="Zhang X."/>
        </authorList>
    </citation>
    <scope>NUCLEOTIDE SEQUENCE</scope>
    <source>
        <strain evidence="1">BD1B2-1</strain>
    </source>
</reference>
<keyword evidence="2" id="KW-1185">Reference proteome</keyword>
<dbReference type="Proteomes" id="UP001232063">
    <property type="component" value="Unassembled WGS sequence"/>
</dbReference>
<sequence length="287" mass="33088">MRWCTIVETQQISDILYFEYTLGKIVKYDVSPQATTDKIQKFNFELTHHHGTTLHENLLVFYTNISFDVDETGYSELQAWGRLINTISFTIPALQGQEFLKISEISTLNKTKEIVKDGYFQLKPNKLYNLFIFQVVPNPSIDPPPSHFIEISAPEEHLTILKKAEVIVGKYDILRFIFRSRDISVKENSFIDIRVNTIDANKTNFPLPPIHLPIQIRNQLNLTNVTRLVVGVASVVTILFNKVLFTNVMEISEQYQQLAYNISIVLFTLTIADKYSFLKLLKPNIKS</sequence>
<comment type="caution">
    <text evidence="1">The sequence shown here is derived from an EMBL/GenBank/DDBJ whole genome shotgun (WGS) entry which is preliminary data.</text>
</comment>
<evidence type="ECO:0000313" key="2">
    <source>
        <dbReference type="Proteomes" id="UP001232063"/>
    </source>
</evidence>
<evidence type="ECO:0000313" key="1">
    <source>
        <dbReference type="EMBL" id="MDJ1503613.1"/>
    </source>
</evidence>
<organism evidence="1 2">
    <name type="scientific">Xanthocytophaga agilis</name>
    <dbReference type="NCBI Taxonomy" id="3048010"/>
    <lineage>
        <taxon>Bacteria</taxon>
        <taxon>Pseudomonadati</taxon>
        <taxon>Bacteroidota</taxon>
        <taxon>Cytophagia</taxon>
        <taxon>Cytophagales</taxon>
        <taxon>Rhodocytophagaceae</taxon>
        <taxon>Xanthocytophaga</taxon>
    </lineage>
</organism>
<name>A0AAE3UIE3_9BACT</name>
<gene>
    <name evidence="1" type="ORF">QNI22_23300</name>
</gene>
<accession>A0AAE3UIE3</accession>
<proteinExistence type="predicted"/>
<protein>
    <submittedName>
        <fullName evidence="1">Uncharacterized protein</fullName>
    </submittedName>
</protein>
<dbReference type="RefSeq" id="WP_314514232.1">
    <property type="nucleotide sequence ID" value="NZ_JASJOU010000008.1"/>
</dbReference>